<dbReference type="GO" id="GO:0022857">
    <property type="term" value="F:transmembrane transporter activity"/>
    <property type="evidence" value="ECO:0007669"/>
    <property type="project" value="InterPro"/>
</dbReference>
<keyword evidence="3" id="KW-0472">Membrane</keyword>
<dbReference type="AlphaFoldDB" id="A0A9Q1ENI0"/>
<dbReference type="Pfam" id="PF07690">
    <property type="entry name" value="MFS_1"/>
    <property type="match status" value="1"/>
</dbReference>
<feature type="transmembrane region" description="Helical" evidence="3">
    <location>
        <begin position="103"/>
        <end position="125"/>
    </location>
</feature>
<feature type="transmembrane region" description="Helical" evidence="3">
    <location>
        <begin position="315"/>
        <end position="338"/>
    </location>
</feature>
<feature type="transmembrane region" description="Helical" evidence="3">
    <location>
        <begin position="491"/>
        <end position="513"/>
    </location>
</feature>
<accession>A0A9Q1ENI0</accession>
<feature type="transmembrane region" description="Helical" evidence="3">
    <location>
        <begin position="48"/>
        <end position="72"/>
    </location>
</feature>
<feature type="compositionally biased region" description="Polar residues" evidence="2">
    <location>
        <begin position="14"/>
        <end position="26"/>
    </location>
</feature>
<feature type="transmembrane region" description="Helical" evidence="3">
    <location>
        <begin position="131"/>
        <end position="151"/>
    </location>
</feature>
<dbReference type="Gene3D" id="1.20.1250.20">
    <property type="entry name" value="MFS general substrate transporter like domains"/>
    <property type="match status" value="1"/>
</dbReference>
<dbReference type="PANTHER" id="PTHR20765">
    <property type="entry name" value="SOLUTE CARRIER FAMILY 43 MEMBER 3-RELATED"/>
    <property type="match status" value="1"/>
</dbReference>
<keyword evidence="3" id="KW-0812">Transmembrane</keyword>
<evidence type="ECO:0000256" key="1">
    <source>
        <dbReference type="ARBA" id="ARBA00004141"/>
    </source>
</evidence>
<evidence type="ECO:0000313" key="4">
    <source>
        <dbReference type="EMBL" id="KAJ8342083.1"/>
    </source>
</evidence>
<dbReference type="InterPro" id="IPR036259">
    <property type="entry name" value="MFS_trans_sf"/>
</dbReference>
<feature type="transmembrane region" description="Helical" evidence="3">
    <location>
        <begin position="430"/>
        <end position="453"/>
    </location>
</feature>
<dbReference type="Proteomes" id="UP001152622">
    <property type="component" value="Chromosome 14"/>
</dbReference>
<gene>
    <name evidence="4" type="ORF">SKAU_G00320110</name>
</gene>
<evidence type="ECO:0000313" key="5">
    <source>
        <dbReference type="Proteomes" id="UP001152622"/>
    </source>
</evidence>
<keyword evidence="3" id="KW-1133">Transmembrane helix</keyword>
<evidence type="ECO:0000256" key="2">
    <source>
        <dbReference type="SAM" id="MobiDB-lite"/>
    </source>
</evidence>
<sequence length="543" mass="60279">MAEKDGEMEEETARQNQGSPQLGYTNQQNAGRTVGCCSKFKLRDWLTLVSGLVECLCFAGVVFGWASLVYVLKAEGYFSDFCLNTTAANSTVFTDCSGQDEQFALIFTLASFLNSFCAFLLGYVFDCYGTTVARILGISLYTTGTLLVAVSSAAMSSLLYPAISFIDVGGVLFLMTNIQVGNLFGPYRSTVITLYNGPYDSSSSIFLIFKVLYENGISLRSSFLFMSACSVIHLLRTFLLLPKTHIPYPLPEGYTYGMSCSRQSKSLELKEMKREDASESAEIETHTDPSGGEDLLQSEYTPVKEPSFSCCVQSWFFLFHLVWLSLMQLRLFLFIDILNPIIDRLAEGDPTLVSRYTNAFGFTQLCGVFCAPWNGLLLDRQKRTWQAKGKTEKEAGLRSCALSLFITTVICLLFSVCACIPVLPLQYLTFALQVISTSFLFGGNAAFISIAFPSCHYGKLYGLISSLSAVVLLAQFPLLRLVNDTLQGDPLYVNVGLTLLTVVPLIHPLYVHLHCRRLPIQRDCQQEAPKPNCLYLRPGYARF</sequence>
<protein>
    <recommendedName>
        <fullName evidence="6">Solute carrier family 43 member 3</fullName>
    </recommendedName>
</protein>
<feature type="transmembrane region" description="Helical" evidence="3">
    <location>
        <begin position="399"/>
        <end position="424"/>
    </location>
</feature>
<comment type="subcellular location">
    <subcellularLocation>
        <location evidence="1">Membrane</location>
        <topology evidence="1">Multi-pass membrane protein</topology>
    </subcellularLocation>
</comment>
<dbReference type="PANTHER" id="PTHR20765:SF1">
    <property type="entry name" value="EQUILIBRATIVE NUCLEOBASE TRANSPORTER 1"/>
    <property type="match status" value="1"/>
</dbReference>
<organism evidence="4 5">
    <name type="scientific">Synaphobranchus kaupii</name>
    <name type="common">Kaup's arrowtooth eel</name>
    <dbReference type="NCBI Taxonomy" id="118154"/>
    <lineage>
        <taxon>Eukaryota</taxon>
        <taxon>Metazoa</taxon>
        <taxon>Chordata</taxon>
        <taxon>Craniata</taxon>
        <taxon>Vertebrata</taxon>
        <taxon>Euteleostomi</taxon>
        <taxon>Actinopterygii</taxon>
        <taxon>Neopterygii</taxon>
        <taxon>Teleostei</taxon>
        <taxon>Anguilliformes</taxon>
        <taxon>Synaphobranchidae</taxon>
        <taxon>Synaphobranchus</taxon>
    </lineage>
</organism>
<dbReference type="GO" id="GO:0016020">
    <property type="term" value="C:membrane"/>
    <property type="evidence" value="ECO:0007669"/>
    <property type="project" value="UniProtKB-SubCell"/>
</dbReference>
<reference evidence="4" key="1">
    <citation type="journal article" date="2023" name="Science">
        <title>Genome structures resolve the early diversification of teleost fishes.</title>
        <authorList>
            <person name="Parey E."/>
            <person name="Louis A."/>
            <person name="Montfort J."/>
            <person name="Bouchez O."/>
            <person name="Roques C."/>
            <person name="Iampietro C."/>
            <person name="Lluch J."/>
            <person name="Castinel A."/>
            <person name="Donnadieu C."/>
            <person name="Desvignes T."/>
            <person name="Floi Bucao C."/>
            <person name="Jouanno E."/>
            <person name="Wen M."/>
            <person name="Mejri S."/>
            <person name="Dirks R."/>
            <person name="Jansen H."/>
            <person name="Henkel C."/>
            <person name="Chen W.J."/>
            <person name="Zahm M."/>
            <person name="Cabau C."/>
            <person name="Klopp C."/>
            <person name="Thompson A.W."/>
            <person name="Robinson-Rechavi M."/>
            <person name="Braasch I."/>
            <person name="Lecointre G."/>
            <person name="Bobe J."/>
            <person name="Postlethwait J.H."/>
            <person name="Berthelot C."/>
            <person name="Roest Crollius H."/>
            <person name="Guiguen Y."/>
        </authorList>
    </citation>
    <scope>NUCLEOTIDE SEQUENCE</scope>
    <source>
        <strain evidence="4">WJC10195</strain>
    </source>
</reference>
<dbReference type="InterPro" id="IPR027197">
    <property type="entry name" value="SLC43A3"/>
</dbReference>
<dbReference type="EMBL" id="JAINUF010000014">
    <property type="protein sequence ID" value="KAJ8342083.1"/>
    <property type="molecule type" value="Genomic_DNA"/>
</dbReference>
<keyword evidence="5" id="KW-1185">Reference proteome</keyword>
<feature type="transmembrane region" description="Helical" evidence="3">
    <location>
        <begin position="158"/>
        <end position="178"/>
    </location>
</feature>
<evidence type="ECO:0000256" key="3">
    <source>
        <dbReference type="SAM" id="Phobius"/>
    </source>
</evidence>
<dbReference type="InterPro" id="IPR011701">
    <property type="entry name" value="MFS"/>
</dbReference>
<feature type="compositionally biased region" description="Acidic residues" evidence="2">
    <location>
        <begin position="1"/>
        <end position="10"/>
    </location>
</feature>
<feature type="transmembrane region" description="Helical" evidence="3">
    <location>
        <begin position="460"/>
        <end position="479"/>
    </location>
</feature>
<feature type="region of interest" description="Disordered" evidence="2">
    <location>
        <begin position="1"/>
        <end position="26"/>
    </location>
</feature>
<name>A0A9Q1ENI0_SYNKA</name>
<dbReference type="SUPFAM" id="SSF103473">
    <property type="entry name" value="MFS general substrate transporter"/>
    <property type="match status" value="1"/>
</dbReference>
<feature type="transmembrane region" description="Helical" evidence="3">
    <location>
        <begin position="358"/>
        <end position="378"/>
    </location>
</feature>
<proteinExistence type="predicted"/>
<dbReference type="OrthoDB" id="330047at2759"/>
<evidence type="ECO:0008006" key="6">
    <source>
        <dbReference type="Google" id="ProtNLM"/>
    </source>
</evidence>
<comment type="caution">
    <text evidence="4">The sequence shown here is derived from an EMBL/GenBank/DDBJ whole genome shotgun (WGS) entry which is preliminary data.</text>
</comment>